<proteinExistence type="predicted"/>
<dbReference type="AlphaFoldDB" id="A0A0W7VK85"/>
<dbReference type="Pfam" id="PF11913">
    <property type="entry name" value="DUF3431"/>
    <property type="match status" value="1"/>
</dbReference>
<reference evidence="2" key="3">
    <citation type="submission" date="2017-08" db="EMBL/GenBank/DDBJ databases">
        <title>Trichoderma gamsii strain T6085, whole genome shotgun sequencing project.</title>
        <authorList>
            <person name="Baroncelli R."/>
        </authorList>
    </citation>
    <scope>NUCLEOTIDE SEQUENCE</scope>
    <source>
        <strain evidence="2">T6085</strain>
    </source>
</reference>
<gene>
    <name evidence="2" type="ORF">TGAM01_v206780</name>
    <name evidence="1" type="ORF">TGAMA5MH_03170</name>
</gene>
<keyword evidence="3" id="KW-1185">Reference proteome</keyword>
<name>A0A0W7VK85_9HYPO</name>
<organism evidence="1 4">
    <name type="scientific">Trichoderma gamsii</name>
    <dbReference type="NCBI Taxonomy" id="398673"/>
    <lineage>
        <taxon>Eukaryota</taxon>
        <taxon>Fungi</taxon>
        <taxon>Dikarya</taxon>
        <taxon>Ascomycota</taxon>
        <taxon>Pezizomycotina</taxon>
        <taxon>Sordariomycetes</taxon>
        <taxon>Hypocreomycetidae</taxon>
        <taxon>Hypocreales</taxon>
        <taxon>Hypocreaceae</taxon>
        <taxon>Trichoderma</taxon>
    </lineage>
</organism>
<sequence>MSPFQSVTTVPQWPVPTTSLGVVVARFQEDLVPWLPVANYTYVYDKGHIPQSNDTVDHDAFRSYIQLPNIGREGDTHLYHIVNNWDTLEDYMIFSQADPFDLIGSVVNTTSKMVDVALQVHPGEVNPFDPSLFHDVDDWAKINWTDPKESIWITASELKSLVFAPYTPAELWKFVLEENHPPAIRAAHGGTFAVRRDTIKSRPREVYERALKRFVEANATNPEVGFMWERFWTPTFSHQYWLPKVENP</sequence>
<dbReference type="EMBL" id="MTYH01000026">
    <property type="protein sequence ID" value="PNP45119.1"/>
    <property type="molecule type" value="Genomic_DNA"/>
</dbReference>
<evidence type="ECO:0000313" key="3">
    <source>
        <dbReference type="Proteomes" id="UP000054821"/>
    </source>
</evidence>
<accession>A0A0W7VK85</accession>
<dbReference type="OrthoDB" id="28755at2759"/>
<dbReference type="Proteomes" id="UP000236546">
    <property type="component" value="Unassembled WGS sequence"/>
</dbReference>
<dbReference type="PANTHER" id="PTHR37490">
    <property type="entry name" value="EXPRESSED PROTEIN"/>
    <property type="match status" value="1"/>
</dbReference>
<dbReference type="InterPro" id="IPR021838">
    <property type="entry name" value="DUF3431"/>
</dbReference>
<dbReference type="GeneID" id="29986925"/>
<reference evidence="1 4" key="2">
    <citation type="submission" date="2017-02" db="EMBL/GenBank/DDBJ databases">
        <title>Genomes of Trichoderma spp. with biocontrol activity.</title>
        <authorList>
            <person name="Gardiner D."/>
            <person name="Kazan K."/>
            <person name="Vos C."/>
            <person name="Harvey P."/>
        </authorList>
    </citation>
    <scope>NUCLEOTIDE SEQUENCE [LARGE SCALE GENOMIC DNA]</scope>
    <source>
        <strain evidence="1 4">A5MH</strain>
    </source>
</reference>
<evidence type="ECO:0000313" key="4">
    <source>
        <dbReference type="Proteomes" id="UP000236546"/>
    </source>
</evidence>
<comment type="caution">
    <text evidence="1">The sequence shown here is derived from an EMBL/GenBank/DDBJ whole genome shotgun (WGS) entry which is preliminary data.</text>
</comment>
<dbReference type="Proteomes" id="UP000054821">
    <property type="component" value="Unassembled WGS sequence"/>
</dbReference>
<dbReference type="EMBL" id="JPDN02000023">
    <property type="protein sequence ID" value="PON24448.1"/>
    <property type="molecule type" value="Genomic_DNA"/>
</dbReference>
<dbReference type="PANTHER" id="PTHR37490:SF1">
    <property type="entry name" value="GLYCOSYLTRANSFERASE 2-LIKE DOMAIN-CONTAINING PROTEIN"/>
    <property type="match status" value="1"/>
</dbReference>
<reference evidence="2 3" key="1">
    <citation type="journal article" date="2016" name="Genome Announc.">
        <title>Draft Whole-Genome Sequence of Trichoderma gamsii T6085, a Promising Biocontrol Agent of Fusarium Head Blight on Wheat.</title>
        <authorList>
            <person name="Baroncelli R."/>
            <person name="Zapparata A."/>
            <person name="Piaggeschi G."/>
            <person name="Sarrocco S."/>
            <person name="Vannacci G."/>
        </authorList>
    </citation>
    <scope>NUCLEOTIDE SEQUENCE [LARGE SCALE GENOMIC DNA]</scope>
    <source>
        <strain evidence="2 3">T6085</strain>
    </source>
</reference>
<evidence type="ECO:0000313" key="2">
    <source>
        <dbReference type="EMBL" id="PON24448.1"/>
    </source>
</evidence>
<dbReference type="RefSeq" id="XP_018659932.1">
    <property type="nucleotide sequence ID" value="XM_018806842.1"/>
</dbReference>
<protein>
    <submittedName>
        <fullName evidence="1">Uncharacterized protein</fullName>
    </submittedName>
</protein>
<evidence type="ECO:0000313" key="1">
    <source>
        <dbReference type="EMBL" id="PNP45119.1"/>
    </source>
</evidence>